<dbReference type="InterPro" id="IPR029063">
    <property type="entry name" value="SAM-dependent_MTases_sf"/>
</dbReference>
<keyword evidence="3" id="KW-0949">S-adenosyl-L-methionine</keyword>
<evidence type="ECO:0000256" key="2">
    <source>
        <dbReference type="ARBA" id="ARBA00022679"/>
    </source>
</evidence>
<feature type="domain" description="O-methyltransferase C-terminal" evidence="4">
    <location>
        <begin position="9"/>
        <end position="75"/>
    </location>
</feature>
<dbReference type="InterPro" id="IPR001077">
    <property type="entry name" value="COMT_C"/>
</dbReference>
<evidence type="ECO:0000313" key="5">
    <source>
        <dbReference type="EMBL" id="OMO70436.1"/>
    </source>
</evidence>
<organism evidence="5 6">
    <name type="scientific">Corchorus olitorius</name>
    <dbReference type="NCBI Taxonomy" id="93759"/>
    <lineage>
        <taxon>Eukaryota</taxon>
        <taxon>Viridiplantae</taxon>
        <taxon>Streptophyta</taxon>
        <taxon>Embryophyta</taxon>
        <taxon>Tracheophyta</taxon>
        <taxon>Spermatophyta</taxon>
        <taxon>Magnoliopsida</taxon>
        <taxon>eudicotyledons</taxon>
        <taxon>Gunneridae</taxon>
        <taxon>Pentapetalae</taxon>
        <taxon>rosids</taxon>
        <taxon>malvids</taxon>
        <taxon>Malvales</taxon>
        <taxon>Malvaceae</taxon>
        <taxon>Grewioideae</taxon>
        <taxon>Apeibeae</taxon>
        <taxon>Corchorus</taxon>
    </lineage>
</organism>
<keyword evidence="1" id="KW-0489">Methyltransferase</keyword>
<accession>A0A1R3HJA2</accession>
<proteinExistence type="predicted"/>
<protein>
    <submittedName>
        <fullName evidence="5">O-methyltransferase, family 2</fullName>
    </submittedName>
</protein>
<evidence type="ECO:0000256" key="3">
    <source>
        <dbReference type="ARBA" id="ARBA00022691"/>
    </source>
</evidence>
<evidence type="ECO:0000313" key="6">
    <source>
        <dbReference type="Proteomes" id="UP000187203"/>
    </source>
</evidence>
<dbReference type="GO" id="GO:0032259">
    <property type="term" value="P:methylation"/>
    <property type="evidence" value="ECO:0007669"/>
    <property type="project" value="UniProtKB-KW"/>
</dbReference>
<sequence>MALIQGDQNIMSNIMSNLTKFGKVVLVETIVPESPSTDIVTKNTLVFDITLFNLIPGAKERSMEEFKELATKAGFTTFKLVCCAYSYWVMELHKGN</sequence>
<dbReference type="EMBL" id="AWUE01019994">
    <property type="protein sequence ID" value="OMO70436.1"/>
    <property type="molecule type" value="Genomic_DNA"/>
</dbReference>
<dbReference type="AlphaFoldDB" id="A0A1R3HJA2"/>
<keyword evidence="2" id="KW-0808">Transferase</keyword>
<dbReference type="Gene3D" id="3.40.50.150">
    <property type="entry name" value="Vaccinia Virus protein VP39"/>
    <property type="match status" value="1"/>
</dbReference>
<gene>
    <name evidence="5" type="ORF">COLO4_28595</name>
</gene>
<dbReference type="InterPro" id="IPR016461">
    <property type="entry name" value="COMT-like"/>
</dbReference>
<evidence type="ECO:0000259" key="4">
    <source>
        <dbReference type="Pfam" id="PF00891"/>
    </source>
</evidence>
<dbReference type="GO" id="GO:0008171">
    <property type="term" value="F:O-methyltransferase activity"/>
    <property type="evidence" value="ECO:0007669"/>
    <property type="project" value="InterPro"/>
</dbReference>
<reference evidence="6" key="1">
    <citation type="submission" date="2013-09" db="EMBL/GenBank/DDBJ databases">
        <title>Corchorus olitorius genome sequencing.</title>
        <authorList>
            <person name="Alam M."/>
            <person name="Haque M.S."/>
            <person name="Islam M.S."/>
            <person name="Emdad E.M."/>
            <person name="Islam M.M."/>
            <person name="Ahmed B."/>
            <person name="Halim A."/>
            <person name="Hossen Q.M.M."/>
            <person name="Hossain M.Z."/>
            <person name="Ahmed R."/>
            <person name="Khan M.M."/>
            <person name="Islam R."/>
            <person name="Rashid M.M."/>
            <person name="Khan S.A."/>
            <person name="Rahman M.S."/>
            <person name="Alam M."/>
            <person name="Yahiya A.S."/>
            <person name="Khan M.S."/>
            <person name="Azam M.S."/>
            <person name="Haque T."/>
            <person name="Lashkar M.Z.H."/>
            <person name="Akhand A.I."/>
            <person name="Morshed G."/>
            <person name="Roy S."/>
            <person name="Uddin K.S."/>
            <person name="Rabeya T."/>
            <person name="Hossain A.S."/>
            <person name="Chowdhury A."/>
            <person name="Snigdha A.R."/>
            <person name="Mortoza M.S."/>
            <person name="Matin S.A."/>
            <person name="Hoque S.M.E."/>
            <person name="Islam M.K."/>
            <person name="Roy D.K."/>
            <person name="Haider R."/>
            <person name="Moosa M.M."/>
            <person name="Elias S.M."/>
            <person name="Hasan A.M."/>
            <person name="Jahan S."/>
            <person name="Shafiuddin M."/>
            <person name="Mahmood N."/>
            <person name="Shommy N.S."/>
        </authorList>
    </citation>
    <scope>NUCLEOTIDE SEQUENCE [LARGE SCALE GENOMIC DNA]</scope>
    <source>
        <strain evidence="6">cv. O-4</strain>
    </source>
</reference>
<dbReference type="Proteomes" id="UP000187203">
    <property type="component" value="Unassembled WGS sequence"/>
</dbReference>
<evidence type="ECO:0000256" key="1">
    <source>
        <dbReference type="ARBA" id="ARBA00022603"/>
    </source>
</evidence>
<keyword evidence="6" id="KW-1185">Reference proteome</keyword>
<comment type="caution">
    <text evidence="5">The sequence shown here is derived from an EMBL/GenBank/DDBJ whole genome shotgun (WGS) entry which is preliminary data.</text>
</comment>
<name>A0A1R3HJA2_9ROSI</name>
<dbReference type="SUPFAM" id="SSF53335">
    <property type="entry name" value="S-adenosyl-L-methionine-dependent methyltransferases"/>
    <property type="match status" value="1"/>
</dbReference>
<dbReference type="OrthoDB" id="1606438at2759"/>
<dbReference type="PROSITE" id="PS51683">
    <property type="entry name" value="SAM_OMT_II"/>
    <property type="match status" value="1"/>
</dbReference>
<dbReference type="Pfam" id="PF00891">
    <property type="entry name" value="Methyltransf_2"/>
    <property type="match status" value="1"/>
</dbReference>
<dbReference type="STRING" id="93759.A0A1R3HJA2"/>